<dbReference type="FunFam" id="2.70.170.10:FF:000013">
    <property type="entry name" value="Acetylcholine receptor subunit alpha"/>
    <property type="match status" value="1"/>
</dbReference>
<dbReference type="InterPro" id="IPR038050">
    <property type="entry name" value="Neuro_actylchol_rec"/>
</dbReference>
<evidence type="ECO:0000259" key="19">
    <source>
        <dbReference type="Pfam" id="PF02931"/>
    </source>
</evidence>
<comment type="function">
    <text evidence="1">After binding acetylcholine, the AChR responds by an extensive change in conformation that affects all subunits and leads to opening of an ion-conducting channel across the plasma membrane.</text>
</comment>
<evidence type="ECO:0000256" key="4">
    <source>
        <dbReference type="ARBA" id="ARBA00022475"/>
    </source>
</evidence>
<dbReference type="NCBIfam" id="TIGR00860">
    <property type="entry name" value="LIC"/>
    <property type="match status" value="1"/>
</dbReference>
<name>A0A7R9BDX7_9CRUS</name>
<keyword evidence="4" id="KW-1003">Cell membrane</keyword>
<gene>
    <name evidence="21" type="ORF">NMOB1V02_LOCUS787</name>
</gene>
<dbReference type="InterPro" id="IPR002394">
    <property type="entry name" value="Nicotinic_acetylcholine_rcpt"/>
</dbReference>
<evidence type="ECO:0000256" key="9">
    <source>
        <dbReference type="ARBA" id="ARBA00023065"/>
    </source>
</evidence>
<dbReference type="SUPFAM" id="SSF63712">
    <property type="entry name" value="Nicotinic receptor ligand binding domain-like"/>
    <property type="match status" value="1"/>
</dbReference>
<keyword evidence="8" id="KW-0770">Synapse</keyword>
<dbReference type="AlphaFoldDB" id="A0A7R9BDX7"/>
<keyword evidence="3 18" id="KW-0813">Transport</keyword>
<sequence>MKAPQAPRTHRMGETCGGEMGQTCYCGHARSFGAARVTSVRSHVRLKLIPHCCLWFIAVPLLIGVDGSPDAKRLYDDLLSAYNRLIRPVGNSTDRLTVKMGLKLSQLIEVNLKNQIMTTNVWVEQEWEDYKLTWEPSDYGGVQTLYVPSENIWLPDIVLYNNADGNYEVTIMTKAVLHYSGKVTWKPPAIYKSSCEMDVEYFPFDEQRCNLKFGSWTYDGYLVDLRHINQAPDSNEIEIGIDLKEYYISVEWDIMTVPAVRNEKFYPCCEEPYPDIIFYLTLRRKTLFYTVNLIIPCVGISFLSVLVFYLPSDSGEKVSLCISILLSLTVFFLLLAEIIPPTSLTVPLLGKYLLFTMTLITFSVVATIGVLNVNFRSPSTHRMAPWVKVVFIEFLPRVLCIQRPDAEDQKRRLSLELKEAIRFEKGFSRWDFRLDACPATTASAAAASVSHVDSGHFTFSLPKSDDDYRSNVGSMPVDLSPLREFRHSPEIERTISSVQFIAQHMKNMDRFGNVSHFPLDTDAISLLPSHFCI</sequence>
<dbReference type="GO" id="GO:0004888">
    <property type="term" value="F:transmembrane signaling receptor activity"/>
    <property type="evidence" value="ECO:0007669"/>
    <property type="project" value="InterPro"/>
</dbReference>
<evidence type="ECO:0000256" key="15">
    <source>
        <dbReference type="ARBA" id="ARBA00023286"/>
    </source>
</evidence>
<dbReference type="Gene3D" id="1.20.58.390">
    <property type="entry name" value="Neurotransmitter-gated ion-channel transmembrane domain"/>
    <property type="match status" value="1"/>
</dbReference>
<evidence type="ECO:0000256" key="10">
    <source>
        <dbReference type="ARBA" id="ARBA00023136"/>
    </source>
</evidence>
<keyword evidence="16 18" id="KW-0407">Ion channel</keyword>
<dbReference type="FunFam" id="1.20.58.390:FF:000012">
    <property type="entry name" value="Acetylcholine receptor subunit alpha-like"/>
    <property type="match status" value="1"/>
</dbReference>
<evidence type="ECO:0000256" key="17">
    <source>
        <dbReference type="ARBA" id="ARBA00034104"/>
    </source>
</evidence>
<dbReference type="PRINTS" id="PR00254">
    <property type="entry name" value="NICOTINICR"/>
</dbReference>
<dbReference type="PROSITE" id="PS00236">
    <property type="entry name" value="NEUROTR_ION_CHANNEL"/>
    <property type="match status" value="1"/>
</dbReference>
<keyword evidence="6" id="KW-0732">Signal</keyword>
<keyword evidence="22" id="KW-1185">Reference proteome</keyword>
<evidence type="ECO:0000256" key="3">
    <source>
        <dbReference type="ARBA" id="ARBA00022448"/>
    </source>
</evidence>
<dbReference type="Pfam" id="PF02932">
    <property type="entry name" value="Neur_chan_memb"/>
    <property type="match status" value="1"/>
</dbReference>
<dbReference type="EMBL" id="CAJPEX010000071">
    <property type="protein sequence ID" value="CAG0913022.1"/>
    <property type="molecule type" value="Genomic_DNA"/>
</dbReference>
<accession>A0A7R9BDX7</accession>
<dbReference type="InterPro" id="IPR006201">
    <property type="entry name" value="Neur_channel"/>
</dbReference>
<evidence type="ECO:0000256" key="5">
    <source>
        <dbReference type="ARBA" id="ARBA00022692"/>
    </source>
</evidence>
<evidence type="ECO:0000256" key="1">
    <source>
        <dbReference type="ARBA" id="ARBA00003328"/>
    </source>
</evidence>
<keyword evidence="13" id="KW-0325">Glycoprotein</keyword>
<dbReference type="Pfam" id="PF02931">
    <property type="entry name" value="Neur_chan_LBD"/>
    <property type="match status" value="1"/>
</dbReference>
<protein>
    <submittedName>
        <fullName evidence="21">Uncharacterized protein</fullName>
    </submittedName>
</protein>
<dbReference type="GO" id="GO:0045211">
    <property type="term" value="C:postsynaptic membrane"/>
    <property type="evidence" value="ECO:0007669"/>
    <property type="project" value="UniProtKB-SubCell"/>
</dbReference>
<evidence type="ECO:0000256" key="11">
    <source>
        <dbReference type="ARBA" id="ARBA00023157"/>
    </source>
</evidence>
<keyword evidence="12" id="KW-0675">Receptor</keyword>
<keyword evidence="15" id="KW-1071">Ligand-gated ion channel</keyword>
<evidence type="ECO:0000259" key="20">
    <source>
        <dbReference type="Pfam" id="PF02932"/>
    </source>
</evidence>
<dbReference type="GO" id="GO:0022848">
    <property type="term" value="F:acetylcholine-gated monoatomic cation-selective channel activity"/>
    <property type="evidence" value="ECO:0007669"/>
    <property type="project" value="InterPro"/>
</dbReference>
<evidence type="ECO:0000256" key="6">
    <source>
        <dbReference type="ARBA" id="ARBA00022729"/>
    </source>
</evidence>
<dbReference type="PRINTS" id="PR00252">
    <property type="entry name" value="NRIONCHANNEL"/>
</dbReference>
<dbReference type="CDD" id="cd19031">
    <property type="entry name" value="LGIC_ECD_nAChR_proto_alpha-like"/>
    <property type="match status" value="1"/>
</dbReference>
<evidence type="ECO:0000256" key="7">
    <source>
        <dbReference type="ARBA" id="ARBA00022989"/>
    </source>
</evidence>
<evidence type="ECO:0000256" key="16">
    <source>
        <dbReference type="ARBA" id="ARBA00023303"/>
    </source>
</evidence>
<evidence type="ECO:0000256" key="8">
    <source>
        <dbReference type="ARBA" id="ARBA00023018"/>
    </source>
</evidence>
<feature type="transmembrane region" description="Helical" evidence="18">
    <location>
        <begin position="352"/>
        <end position="373"/>
    </location>
</feature>
<dbReference type="PANTHER" id="PTHR18945">
    <property type="entry name" value="NEUROTRANSMITTER GATED ION CHANNEL"/>
    <property type="match status" value="1"/>
</dbReference>
<dbReference type="InterPro" id="IPR006202">
    <property type="entry name" value="Neur_chan_lig-bd"/>
</dbReference>
<reference evidence="21" key="1">
    <citation type="submission" date="2020-11" db="EMBL/GenBank/DDBJ databases">
        <authorList>
            <person name="Tran Van P."/>
        </authorList>
    </citation>
    <scope>NUCLEOTIDE SEQUENCE</scope>
</reference>
<proteinExistence type="inferred from homology"/>
<dbReference type="GO" id="GO:0007271">
    <property type="term" value="P:synaptic transmission, cholinergic"/>
    <property type="evidence" value="ECO:0007669"/>
    <property type="project" value="UniProtKB-ARBA"/>
</dbReference>
<dbReference type="Gene3D" id="2.70.170.10">
    <property type="entry name" value="Neurotransmitter-gated ion-channel ligand-binding domain"/>
    <property type="match status" value="1"/>
</dbReference>
<keyword evidence="5 18" id="KW-0812">Transmembrane</keyword>
<keyword evidence="10 18" id="KW-0472">Membrane</keyword>
<feature type="transmembrane region" description="Helical" evidence="18">
    <location>
        <begin position="318"/>
        <end position="340"/>
    </location>
</feature>
<dbReference type="InterPro" id="IPR018000">
    <property type="entry name" value="Neurotransmitter_ion_chnl_CS"/>
</dbReference>
<evidence type="ECO:0000256" key="2">
    <source>
        <dbReference type="ARBA" id="ARBA00009237"/>
    </source>
</evidence>
<comment type="subcellular location">
    <subcellularLocation>
        <location evidence="17">Postsynaptic cell membrane</location>
        <topology evidence="17">Multi-pass membrane protein</topology>
    </subcellularLocation>
</comment>
<comment type="similarity">
    <text evidence="2">Belongs to the ligand-gated ion channel (TC 1.A.9) family. Acetylcholine receptor (TC 1.A.9.1) subfamily.</text>
</comment>
<evidence type="ECO:0000256" key="12">
    <source>
        <dbReference type="ARBA" id="ARBA00023170"/>
    </source>
</evidence>
<evidence type="ECO:0000256" key="13">
    <source>
        <dbReference type="ARBA" id="ARBA00023180"/>
    </source>
</evidence>
<dbReference type="Proteomes" id="UP000678499">
    <property type="component" value="Unassembled WGS sequence"/>
</dbReference>
<comment type="caution">
    <text evidence="18">Lacks conserved residue(s) required for the propagation of feature annotation.</text>
</comment>
<dbReference type="CDD" id="cd19064">
    <property type="entry name" value="LGIC_TM_nAChR"/>
    <property type="match status" value="1"/>
</dbReference>
<feature type="domain" description="Neurotransmitter-gated ion-channel ligand-binding" evidence="19">
    <location>
        <begin position="72"/>
        <end position="286"/>
    </location>
</feature>
<keyword evidence="11" id="KW-1015">Disulfide bond</keyword>
<dbReference type="InterPro" id="IPR006029">
    <property type="entry name" value="Neurotrans-gated_channel_TM"/>
</dbReference>
<dbReference type="InterPro" id="IPR036719">
    <property type="entry name" value="Neuro-gated_channel_TM_sf"/>
</dbReference>
<dbReference type="SUPFAM" id="SSF90112">
    <property type="entry name" value="Neurotransmitter-gated ion-channel transmembrane pore"/>
    <property type="match status" value="1"/>
</dbReference>
<evidence type="ECO:0000256" key="14">
    <source>
        <dbReference type="ARBA" id="ARBA00023257"/>
    </source>
</evidence>
<keyword evidence="7 18" id="KW-1133">Transmembrane helix</keyword>
<feature type="transmembrane region" description="Helical" evidence="18">
    <location>
        <begin position="287"/>
        <end position="311"/>
    </location>
</feature>
<feature type="domain" description="Neurotransmitter-gated ion-channel transmembrane" evidence="20">
    <location>
        <begin position="293"/>
        <end position="515"/>
    </location>
</feature>
<dbReference type="InterPro" id="IPR036734">
    <property type="entry name" value="Neur_chan_lig-bd_sf"/>
</dbReference>
<dbReference type="EMBL" id="OA882108">
    <property type="protein sequence ID" value="CAD7272870.1"/>
    <property type="molecule type" value="Genomic_DNA"/>
</dbReference>
<evidence type="ECO:0000313" key="22">
    <source>
        <dbReference type="Proteomes" id="UP000678499"/>
    </source>
</evidence>
<keyword evidence="14" id="KW-0628">Postsynaptic cell membrane</keyword>
<evidence type="ECO:0000313" key="21">
    <source>
        <dbReference type="EMBL" id="CAD7272870.1"/>
    </source>
</evidence>
<evidence type="ECO:0000256" key="18">
    <source>
        <dbReference type="RuleBase" id="RU000687"/>
    </source>
</evidence>
<keyword evidence="9 18" id="KW-0406">Ion transport</keyword>
<dbReference type="OrthoDB" id="5975154at2759"/>
<organism evidence="21">
    <name type="scientific">Notodromas monacha</name>
    <dbReference type="NCBI Taxonomy" id="399045"/>
    <lineage>
        <taxon>Eukaryota</taxon>
        <taxon>Metazoa</taxon>
        <taxon>Ecdysozoa</taxon>
        <taxon>Arthropoda</taxon>
        <taxon>Crustacea</taxon>
        <taxon>Oligostraca</taxon>
        <taxon>Ostracoda</taxon>
        <taxon>Podocopa</taxon>
        <taxon>Podocopida</taxon>
        <taxon>Cypridocopina</taxon>
        <taxon>Cypridoidea</taxon>
        <taxon>Cyprididae</taxon>
        <taxon>Notodromas</taxon>
    </lineage>
</organism>